<dbReference type="RefSeq" id="WP_201316904.1">
    <property type="nucleotide sequence ID" value="NZ_JAUJQL010000010.1"/>
</dbReference>
<evidence type="ECO:0000313" key="1">
    <source>
        <dbReference type="EMBL" id="MDN7525147.1"/>
    </source>
</evidence>
<dbReference type="Proteomes" id="UP001172217">
    <property type="component" value="Unassembled WGS sequence"/>
</dbReference>
<gene>
    <name evidence="1" type="ORF">QZM70_19555</name>
</gene>
<comment type="caution">
    <text evidence="1">The sequence shown here is derived from an EMBL/GenBank/DDBJ whole genome shotgun (WGS) entry which is preliminary data.</text>
</comment>
<reference evidence="1" key="1">
    <citation type="submission" date="2023-07" db="EMBL/GenBank/DDBJ databases">
        <title>A collection of bacterial strains from the Burkholderia cepacia Research Laboratory and Repository.</title>
        <authorList>
            <person name="Lipuma J."/>
            <person name="Spilker T."/>
            <person name="Caverly L."/>
        </authorList>
    </citation>
    <scope>NUCLEOTIDE SEQUENCE</scope>
    <source>
        <strain evidence="1">AU45194</strain>
    </source>
</reference>
<evidence type="ECO:0000313" key="2">
    <source>
        <dbReference type="Proteomes" id="UP001172217"/>
    </source>
</evidence>
<proteinExistence type="predicted"/>
<protein>
    <submittedName>
        <fullName evidence="1">Uncharacterized protein</fullName>
    </submittedName>
</protein>
<name>A0ABT8NUA9_9BURK</name>
<sequence>MAVAMATAAGLTGCTAMRFEDGRYEETLDRFPVNEAGKQRVALES</sequence>
<accession>A0ABT8NUA9</accession>
<dbReference type="EMBL" id="JAUJQL010000010">
    <property type="protein sequence ID" value="MDN7525147.1"/>
    <property type="molecule type" value="Genomic_DNA"/>
</dbReference>
<organism evidence="1 2">
    <name type="scientific">Burkholderia orbicola</name>
    <dbReference type="NCBI Taxonomy" id="2978683"/>
    <lineage>
        <taxon>Bacteria</taxon>
        <taxon>Pseudomonadati</taxon>
        <taxon>Pseudomonadota</taxon>
        <taxon>Betaproteobacteria</taxon>
        <taxon>Burkholderiales</taxon>
        <taxon>Burkholderiaceae</taxon>
        <taxon>Burkholderia</taxon>
        <taxon>Burkholderia cepacia complex</taxon>
    </lineage>
</organism>
<keyword evidence="2" id="KW-1185">Reference proteome</keyword>